<keyword evidence="7" id="KW-0379">Hydroxylation</keyword>
<keyword evidence="9" id="KW-1133">Transmembrane helix</keyword>
<evidence type="ECO:0000256" key="4">
    <source>
        <dbReference type="ARBA" id="ARBA00022525"/>
    </source>
</evidence>
<proteinExistence type="inferred from homology"/>
<evidence type="ECO:0000256" key="8">
    <source>
        <dbReference type="SAM" id="MobiDB-lite"/>
    </source>
</evidence>
<evidence type="ECO:0000256" key="5">
    <source>
        <dbReference type="ARBA" id="ARBA00022702"/>
    </source>
</evidence>
<feature type="region of interest" description="Disordered" evidence="8">
    <location>
        <begin position="57"/>
        <end position="179"/>
    </location>
</feature>
<keyword evidence="11" id="KW-1185">Reference proteome</keyword>
<dbReference type="AlphaFoldDB" id="A0ABD3A1V0"/>
<reference evidence="10 11" key="1">
    <citation type="submission" date="2024-11" db="EMBL/GenBank/DDBJ databases">
        <title>A near-complete genome assembly of Cinchona calisaya.</title>
        <authorList>
            <person name="Lian D.C."/>
            <person name="Zhao X.W."/>
            <person name="Wei L."/>
        </authorList>
    </citation>
    <scope>NUCLEOTIDE SEQUENCE [LARGE SCALE GENOMIC DNA]</scope>
    <source>
        <tissue evidence="10">Nenye</tissue>
    </source>
</reference>
<accession>A0ABD3A1V0</accession>
<evidence type="ECO:0000256" key="7">
    <source>
        <dbReference type="ARBA" id="ARBA00023278"/>
    </source>
</evidence>
<dbReference type="GO" id="GO:0006995">
    <property type="term" value="P:cellular response to nitrogen starvation"/>
    <property type="evidence" value="ECO:0007669"/>
    <property type="project" value="UniProtKB-ARBA"/>
</dbReference>
<dbReference type="EMBL" id="JBJUIK010000006">
    <property type="protein sequence ID" value="KAL3525711.1"/>
    <property type="molecule type" value="Genomic_DNA"/>
</dbReference>
<evidence type="ECO:0000256" key="3">
    <source>
        <dbReference type="ARBA" id="ARBA00022523"/>
    </source>
</evidence>
<keyword evidence="5" id="KW-0372">Hormone</keyword>
<evidence type="ECO:0000313" key="11">
    <source>
        <dbReference type="Proteomes" id="UP001630127"/>
    </source>
</evidence>
<feature type="transmembrane region" description="Helical" evidence="9">
    <location>
        <begin position="6"/>
        <end position="25"/>
    </location>
</feature>
<dbReference type="GO" id="GO:1902025">
    <property type="term" value="P:nitrate import"/>
    <property type="evidence" value="ECO:0007669"/>
    <property type="project" value="UniProtKB-ARBA"/>
</dbReference>
<keyword evidence="6" id="KW-0732">Signal</keyword>
<evidence type="ECO:0000256" key="1">
    <source>
        <dbReference type="ARBA" id="ARBA00004271"/>
    </source>
</evidence>
<feature type="compositionally biased region" description="Polar residues" evidence="8">
    <location>
        <begin position="169"/>
        <end position="179"/>
    </location>
</feature>
<evidence type="ECO:0000256" key="9">
    <source>
        <dbReference type="SAM" id="Phobius"/>
    </source>
</evidence>
<comment type="subcellular location">
    <subcellularLocation>
        <location evidence="1">Secreted</location>
        <location evidence="1">Extracellular space</location>
        <location evidence="1">Apoplast</location>
    </subcellularLocation>
</comment>
<dbReference type="Proteomes" id="UP001630127">
    <property type="component" value="Unassembled WGS sequence"/>
</dbReference>
<keyword evidence="9" id="KW-0812">Transmembrane</keyword>
<evidence type="ECO:0000256" key="6">
    <source>
        <dbReference type="ARBA" id="ARBA00022729"/>
    </source>
</evidence>
<name>A0ABD3A1V0_9GENT</name>
<dbReference type="PANTHER" id="PTHR33348">
    <property type="entry name" value="PRECURSOR OF CEP5"/>
    <property type="match status" value="1"/>
</dbReference>
<feature type="compositionally biased region" description="Low complexity" evidence="8">
    <location>
        <begin position="87"/>
        <end position="98"/>
    </location>
</feature>
<sequence>MVCIQHIYIYSFLLAVIAGHVFLFTEGRQLKEFNKQIYDSFEDDKGQGNHVKEPIVSKQIPAEHNGHLQDTRPLPSHDISEVKEFFPPTSTTGPQTSSEFDSSLPAYANGFQPTTPGNSPGVGHSYAGRKVENEQKAPSSTPNVAHFLDSDPDDFRPTAPGRSPGVGHSYQSTNREPNA</sequence>
<comment type="caution">
    <text evidence="10">The sequence shown here is derived from an EMBL/GenBank/DDBJ whole genome shotgun (WGS) entry which is preliminary data.</text>
</comment>
<gene>
    <name evidence="10" type="ORF">ACH5RR_014083</name>
</gene>
<keyword evidence="9" id="KW-0472">Membrane</keyword>
<keyword evidence="4" id="KW-0964">Secreted</keyword>
<dbReference type="GO" id="GO:0005179">
    <property type="term" value="F:hormone activity"/>
    <property type="evidence" value="ECO:0007669"/>
    <property type="project" value="UniProtKB-KW"/>
</dbReference>
<dbReference type="GO" id="GO:0048046">
    <property type="term" value="C:apoplast"/>
    <property type="evidence" value="ECO:0007669"/>
    <property type="project" value="UniProtKB-SubCell"/>
</dbReference>
<comment type="similarity">
    <text evidence="2">Belongs to the C-terminally encoded plant signaling peptide (CEP) family.</text>
</comment>
<organism evidence="10 11">
    <name type="scientific">Cinchona calisaya</name>
    <dbReference type="NCBI Taxonomy" id="153742"/>
    <lineage>
        <taxon>Eukaryota</taxon>
        <taxon>Viridiplantae</taxon>
        <taxon>Streptophyta</taxon>
        <taxon>Embryophyta</taxon>
        <taxon>Tracheophyta</taxon>
        <taxon>Spermatophyta</taxon>
        <taxon>Magnoliopsida</taxon>
        <taxon>eudicotyledons</taxon>
        <taxon>Gunneridae</taxon>
        <taxon>Pentapetalae</taxon>
        <taxon>asterids</taxon>
        <taxon>lamiids</taxon>
        <taxon>Gentianales</taxon>
        <taxon>Rubiaceae</taxon>
        <taxon>Cinchonoideae</taxon>
        <taxon>Cinchoneae</taxon>
        <taxon>Cinchona</taxon>
    </lineage>
</organism>
<dbReference type="InterPro" id="IPR033250">
    <property type="entry name" value="CEP"/>
</dbReference>
<evidence type="ECO:0000256" key="2">
    <source>
        <dbReference type="ARBA" id="ARBA00008963"/>
    </source>
</evidence>
<dbReference type="PANTHER" id="PTHR33348:SF44">
    <property type="entry name" value="PRECURSOR OF CEP6"/>
    <property type="match status" value="1"/>
</dbReference>
<keyword evidence="3" id="KW-0052">Apoplast</keyword>
<evidence type="ECO:0000313" key="10">
    <source>
        <dbReference type="EMBL" id="KAL3525711.1"/>
    </source>
</evidence>
<protein>
    <submittedName>
        <fullName evidence="10">Uncharacterized protein</fullName>
    </submittedName>
</protein>